<dbReference type="InterPro" id="IPR003595">
    <property type="entry name" value="Tyr_Pase_cat"/>
</dbReference>
<feature type="region of interest" description="Disordered" evidence="9">
    <location>
        <begin position="720"/>
        <end position="744"/>
    </location>
</feature>
<dbReference type="PRINTS" id="PR00700">
    <property type="entry name" value="PRTYPHPHTASE"/>
</dbReference>
<dbReference type="Gene3D" id="3.90.190.10">
    <property type="entry name" value="Protein tyrosine phosphatase superfamily"/>
    <property type="match status" value="1"/>
</dbReference>
<evidence type="ECO:0000256" key="3">
    <source>
        <dbReference type="ARBA" id="ARBA00022490"/>
    </source>
</evidence>
<protein>
    <recommendedName>
        <fullName evidence="2">protein-tyrosine-phosphatase</fullName>
        <ecNumber evidence="2">3.1.3.48</ecNumber>
    </recommendedName>
</protein>
<keyword evidence="5" id="KW-0378">Hydrolase</keyword>
<keyword evidence="6" id="KW-0904">Protein phosphatase</keyword>
<evidence type="ECO:0000256" key="2">
    <source>
        <dbReference type="ARBA" id="ARBA00013064"/>
    </source>
</evidence>
<feature type="region of interest" description="Disordered" evidence="9">
    <location>
        <begin position="582"/>
        <end position="615"/>
    </location>
</feature>
<evidence type="ECO:0000313" key="12">
    <source>
        <dbReference type="Ensembl" id="ENSSSUP00005036882.1"/>
    </source>
</evidence>
<dbReference type="InterPro" id="IPR047170">
    <property type="entry name" value="PTN12/18/22"/>
</dbReference>
<dbReference type="InterPro" id="IPR016130">
    <property type="entry name" value="Tyr_Pase_AS"/>
</dbReference>
<dbReference type="InterPro" id="IPR029021">
    <property type="entry name" value="Prot-tyrosine_phosphatase-like"/>
</dbReference>
<dbReference type="GO" id="GO:0004726">
    <property type="term" value="F:non-membrane spanning protein tyrosine phosphatase activity"/>
    <property type="evidence" value="ECO:0007669"/>
    <property type="project" value="InterPro"/>
</dbReference>
<feature type="region of interest" description="Disordered" evidence="9">
    <location>
        <begin position="529"/>
        <end position="560"/>
    </location>
</feature>
<evidence type="ECO:0000256" key="8">
    <source>
        <dbReference type="ARBA" id="ARBA00051722"/>
    </source>
</evidence>
<dbReference type="Proteomes" id="UP000472268">
    <property type="component" value="Chromosome 8"/>
</dbReference>
<reference evidence="12" key="2">
    <citation type="submission" date="2025-08" db="UniProtKB">
        <authorList>
            <consortium name="Ensembl"/>
        </authorList>
    </citation>
    <scope>IDENTIFICATION</scope>
</reference>
<keyword evidence="3" id="KW-0963">Cytoplasm</keyword>
<name>A0A673VSG8_SURSU</name>
<feature type="domain" description="Tyrosine-protein phosphatase" evidence="10">
    <location>
        <begin position="24"/>
        <end position="289"/>
    </location>
</feature>
<dbReference type="PANTHER" id="PTHR45983">
    <property type="entry name" value="TYROSINE PHOSPHATSE N18, PUTATIVE-RELATED"/>
    <property type="match status" value="1"/>
</dbReference>
<dbReference type="Pfam" id="PF00102">
    <property type="entry name" value="Y_phosphatase"/>
    <property type="match status" value="1"/>
</dbReference>
<evidence type="ECO:0000256" key="9">
    <source>
        <dbReference type="SAM" id="MobiDB-lite"/>
    </source>
</evidence>
<organism evidence="12 13">
    <name type="scientific">Suricata suricatta</name>
    <name type="common">Meerkat</name>
    <dbReference type="NCBI Taxonomy" id="37032"/>
    <lineage>
        <taxon>Eukaryota</taxon>
        <taxon>Metazoa</taxon>
        <taxon>Chordata</taxon>
        <taxon>Craniata</taxon>
        <taxon>Vertebrata</taxon>
        <taxon>Euteleostomi</taxon>
        <taxon>Mammalia</taxon>
        <taxon>Eutheria</taxon>
        <taxon>Laurasiatheria</taxon>
        <taxon>Carnivora</taxon>
        <taxon>Feliformia</taxon>
        <taxon>Herpestidae</taxon>
        <taxon>Suricata</taxon>
    </lineage>
</organism>
<feature type="region of interest" description="Disordered" evidence="9">
    <location>
        <begin position="656"/>
        <end position="696"/>
    </location>
</feature>
<dbReference type="SUPFAM" id="SSF52799">
    <property type="entry name" value="(Phosphotyrosine protein) phosphatases II"/>
    <property type="match status" value="1"/>
</dbReference>
<proteinExistence type="inferred from homology"/>
<dbReference type="GO" id="GO:0005737">
    <property type="term" value="C:cytoplasm"/>
    <property type="evidence" value="ECO:0007669"/>
    <property type="project" value="UniProtKB-SubCell"/>
</dbReference>
<evidence type="ECO:0000256" key="6">
    <source>
        <dbReference type="ARBA" id="ARBA00022912"/>
    </source>
</evidence>
<evidence type="ECO:0000259" key="11">
    <source>
        <dbReference type="PROSITE" id="PS50056"/>
    </source>
</evidence>
<sequence>MDQREILQKFLEEAQTKKSNKEEFANEFLRLKRQSTKYKADKTYPTTVAERPKNIKKNRYKDILPYDHSLVELSLITSDEDSNYINANFIKGVYGPKAYIATQGPLSTTLLDFWRMIWEYSVLIIVMACMEFEMGKKKCERYWTEPGELPLQVGPFSISCEAENRKSDYIIRTLKAKFNNETRTIYQFHYKNWPDHDVPSSIEPILELIWDVRSYQEDSSVPVCIHCSAGCGRTGVICAIDYTWMLLKDGIIPENFSVFSLIQEMRTQRPSFVQTQEQYELVYKAVLELFMRQMDIIGEKNSGTEIQEEYSVLEQNPPLEAESYCNLPKSGIKEAKMLNPQNKQRIRLKSADASSFDLRTPEISEKEGLVLHPAEQSSSFDILELNCGCNKKADGTMKWEPKAFPVVGEPLQKHQSLDWSSILFNSKPASVAGGCFNLKGPIMRTKSTSFELMQQRDTKELDTKENVLCLESQPHDPCLEQAQKTMRVSSAELNYSLASDSQHQPCKASNAKQQASSALRVHSYTSLEDPFCSSLSPSRTGSKVSLDLPERPDGTALPRSPLLASSATLFSYDNSHDSLALSSPTDYPPPLDHETGVVATSPRLDDEIPPPLPERTPESFIVVDETGEFPLTVPKSLSSAVKVIIGTSLEWRGTSESKKFDDSVRLRPTKSVKLQSPESDPPQDRSSPPPPPLPERTLESFLLADEDCTQPLSVRTYSTSCLNTTDNSTSSKQTLKTPGKSFTRTKSLKILRNMKKSIANSSPANKPADPVPSNYSSSFLNFGFANRFSKPKGPRKPPATWNI</sequence>
<dbReference type="GO" id="GO:0050868">
    <property type="term" value="P:negative regulation of T cell activation"/>
    <property type="evidence" value="ECO:0007669"/>
    <property type="project" value="TreeGrafter"/>
</dbReference>
<dbReference type="AlphaFoldDB" id="A0A673VSG8"/>
<comment type="catalytic activity">
    <reaction evidence="8">
        <text>O-phospho-L-tyrosyl-[protein] + H2O = L-tyrosyl-[protein] + phosphate</text>
        <dbReference type="Rhea" id="RHEA:10684"/>
        <dbReference type="Rhea" id="RHEA-COMP:10136"/>
        <dbReference type="Rhea" id="RHEA-COMP:20101"/>
        <dbReference type="ChEBI" id="CHEBI:15377"/>
        <dbReference type="ChEBI" id="CHEBI:43474"/>
        <dbReference type="ChEBI" id="CHEBI:46858"/>
        <dbReference type="ChEBI" id="CHEBI:61978"/>
        <dbReference type="EC" id="3.1.3.48"/>
    </reaction>
</comment>
<dbReference type="PROSITE" id="PS00383">
    <property type="entry name" value="TYR_PHOSPHATASE_1"/>
    <property type="match status" value="1"/>
</dbReference>
<dbReference type="GO" id="GO:0050852">
    <property type="term" value="P:T cell receptor signaling pathway"/>
    <property type="evidence" value="ECO:0007669"/>
    <property type="project" value="TreeGrafter"/>
</dbReference>
<keyword evidence="4" id="KW-0597">Phosphoprotein</keyword>
<dbReference type="InterPro" id="IPR000387">
    <property type="entry name" value="Tyr_Pase_dom"/>
</dbReference>
<dbReference type="OMA" id="MMNQQSK"/>
<evidence type="ECO:0000256" key="7">
    <source>
        <dbReference type="ARBA" id="ARBA00034734"/>
    </source>
</evidence>
<dbReference type="SMART" id="SM00194">
    <property type="entry name" value="PTPc"/>
    <property type="match status" value="1"/>
</dbReference>
<dbReference type="FunFam" id="3.90.190.10:FF:000045">
    <property type="entry name" value="Tyrosine-protein phosphatase non-receptor type 12"/>
    <property type="match status" value="1"/>
</dbReference>
<evidence type="ECO:0000256" key="1">
    <source>
        <dbReference type="ARBA" id="ARBA00004496"/>
    </source>
</evidence>
<reference evidence="12 13" key="1">
    <citation type="submission" date="2019-05" db="EMBL/GenBank/DDBJ databases">
        <title>A Chromosome-scale Meerkat (S. suricatta) Genome Assembly.</title>
        <authorList>
            <person name="Dudchenko O."/>
            <person name="Lieberman Aiden E."/>
            <person name="Tung J."/>
            <person name="Barreiro L.B."/>
            <person name="Clutton-Brock T.H."/>
        </authorList>
    </citation>
    <scope>NUCLEOTIDE SEQUENCE [LARGE SCALE GENOMIC DNA]</scope>
</reference>
<evidence type="ECO:0000259" key="10">
    <source>
        <dbReference type="PROSITE" id="PS50055"/>
    </source>
</evidence>
<comment type="similarity">
    <text evidence="7">Belongs to the protein-tyrosine phosphatase family. Non-receptor class 4 subfamily.</text>
</comment>
<reference evidence="12" key="3">
    <citation type="submission" date="2025-09" db="UniProtKB">
        <authorList>
            <consortium name="Ensembl"/>
        </authorList>
    </citation>
    <scope>IDENTIFICATION</scope>
</reference>
<dbReference type="Ensembl" id="ENSSSUT00005041992.1">
    <property type="protein sequence ID" value="ENSSSUP00005036882.1"/>
    <property type="gene ID" value="ENSSSUG00005023574.1"/>
</dbReference>
<keyword evidence="13" id="KW-1185">Reference proteome</keyword>
<accession>A0A673VSG8</accession>
<feature type="domain" description="Tyrosine specific protein phosphatases" evidence="11">
    <location>
        <begin position="203"/>
        <end position="280"/>
    </location>
</feature>
<dbReference type="PANTHER" id="PTHR45983:SF1">
    <property type="entry name" value="TYROSINE-PROTEIN PHOSPHATASE NON-RECEPTOR TYPE 22"/>
    <property type="match status" value="1"/>
</dbReference>
<dbReference type="CDD" id="cd14602">
    <property type="entry name" value="PTPc-N22"/>
    <property type="match status" value="1"/>
</dbReference>
<feature type="compositionally biased region" description="Polar residues" evidence="9">
    <location>
        <begin position="533"/>
        <end position="543"/>
    </location>
</feature>
<comment type="subcellular location">
    <subcellularLocation>
        <location evidence="1">Cytoplasm</location>
    </subcellularLocation>
</comment>
<dbReference type="SMART" id="SM00404">
    <property type="entry name" value="PTPc_motif"/>
    <property type="match status" value="1"/>
</dbReference>
<dbReference type="InterPro" id="IPR000242">
    <property type="entry name" value="PTP_cat"/>
</dbReference>
<dbReference type="EC" id="3.1.3.48" evidence="2"/>
<dbReference type="InterPro" id="IPR047253">
    <property type="entry name" value="PTN22_cat"/>
</dbReference>
<evidence type="ECO:0000256" key="5">
    <source>
        <dbReference type="ARBA" id="ARBA00022801"/>
    </source>
</evidence>
<gene>
    <name evidence="12" type="primary">PTPN22</name>
</gene>
<dbReference type="PROSITE" id="PS50055">
    <property type="entry name" value="TYR_PHOSPHATASE_PTP"/>
    <property type="match status" value="1"/>
</dbReference>
<evidence type="ECO:0000313" key="13">
    <source>
        <dbReference type="Proteomes" id="UP000472268"/>
    </source>
</evidence>
<feature type="compositionally biased region" description="Basic and acidic residues" evidence="9">
    <location>
        <begin position="656"/>
        <end position="665"/>
    </location>
</feature>
<dbReference type="PROSITE" id="PS50056">
    <property type="entry name" value="TYR_PHOSPHATASE_2"/>
    <property type="match status" value="1"/>
</dbReference>
<evidence type="ECO:0000256" key="4">
    <source>
        <dbReference type="ARBA" id="ARBA00022553"/>
    </source>
</evidence>
<dbReference type="GO" id="GO:0005634">
    <property type="term" value="C:nucleus"/>
    <property type="evidence" value="ECO:0007669"/>
    <property type="project" value="TreeGrafter"/>
</dbReference>